<dbReference type="SUPFAM" id="SSF52172">
    <property type="entry name" value="CheY-like"/>
    <property type="match status" value="1"/>
</dbReference>
<feature type="modified residue" description="4-aspartylphosphate" evidence="6">
    <location>
        <position position="53"/>
    </location>
</feature>
<dbReference type="SMART" id="SM00448">
    <property type="entry name" value="REC"/>
    <property type="match status" value="1"/>
</dbReference>
<evidence type="ECO:0000313" key="10">
    <source>
        <dbReference type="EMBL" id="OGC88593.1"/>
    </source>
</evidence>
<dbReference type="PROSITE" id="PS51755">
    <property type="entry name" value="OMPR_PHOB"/>
    <property type="match status" value="1"/>
</dbReference>
<accession>A0A1F4Y5P5</accession>
<keyword evidence="4 7" id="KW-0238">DNA-binding</keyword>
<evidence type="ECO:0000256" key="6">
    <source>
        <dbReference type="PROSITE-ProRule" id="PRU00169"/>
    </source>
</evidence>
<evidence type="ECO:0000256" key="3">
    <source>
        <dbReference type="ARBA" id="ARBA00023015"/>
    </source>
</evidence>
<evidence type="ECO:0000256" key="1">
    <source>
        <dbReference type="ARBA" id="ARBA00022553"/>
    </source>
</evidence>
<dbReference type="Gene3D" id="3.40.50.2300">
    <property type="match status" value="1"/>
</dbReference>
<feature type="domain" description="OmpR/PhoB-type" evidence="9">
    <location>
        <begin position="126"/>
        <end position="224"/>
    </location>
</feature>
<evidence type="ECO:0000256" key="5">
    <source>
        <dbReference type="ARBA" id="ARBA00023163"/>
    </source>
</evidence>
<reference evidence="10 11" key="1">
    <citation type="journal article" date="2016" name="Nat. Commun.">
        <title>Thousands of microbial genomes shed light on interconnected biogeochemical processes in an aquifer system.</title>
        <authorList>
            <person name="Anantharaman K."/>
            <person name="Brown C.T."/>
            <person name="Hug L.A."/>
            <person name="Sharon I."/>
            <person name="Castelle C.J."/>
            <person name="Probst A.J."/>
            <person name="Thomas B.C."/>
            <person name="Singh A."/>
            <person name="Wilkins M.J."/>
            <person name="Karaoz U."/>
            <person name="Brodie E.L."/>
            <person name="Williams K.H."/>
            <person name="Hubbard S.S."/>
            <person name="Banfield J.F."/>
        </authorList>
    </citation>
    <scope>NUCLEOTIDE SEQUENCE [LARGE SCALE GENOMIC DNA]</scope>
</reference>
<dbReference type="Proteomes" id="UP000176568">
    <property type="component" value="Unassembled WGS sequence"/>
</dbReference>
<organism evidence="10 11">
    <name type="scientific">Candidatus Adlerbacteria bacterium RIFOXYC1_FULL_48_26</name>
    <dbReference type="NCBI Taxonomy" id="1797247"/>
    <lineage>
        <taxon>Bacteria</taxon>
        <taxon>Candidatus Adleribacteriota</taxon>
    </lineage>
</organism>
<dbReference type="InterPro" id="IPR036388">
    <property type="entry name" value="WH-like_DNA-bd_sf"/>
</dbReference>
<name>A0A1F4Y5P5_9BACT</name>
<comment type="caution">
    <text evidence="10">The sequence shown here is derived from an EMBL/GenBank/DDBJ whole genome shotgun (WGS) entry which is preliminary data.</text>
</comment>
<feature type="DNA-binding region" description="OmpR/PhoB-type" evidence="7">
    <location>
        <begin position="126"/>
        <end position="224"/>
    </location>
</feature>
<proteinExistence type="predicted"/>
<evidence type="ECO:0008006" key="12">
    <source>
        <dbReference type="Google" id="ProtNLM"/>
    </source>
</evidence>
<evidence type="ECO:0000256" key="2">
    <source>
        <dbReference type="ARBA" id="ARBA00023012"/>
    </source>
</evidence>
<dbReference type="FunFam" id="3.40.50.2300:FF:000002">
    <property type="entry name" value="DNA-binding response regulator PhoP"/>
    <property type="match status" value="1"/>
</dbReference>
<dbReference type="AlphaFoldDB" id="A0A1F4Y5P5"/>
<evidence type="ECO:0000256" key="4">
    <source>
        <dbReference type="ARBA" id="ARBA00023125"/>
    </source>
</evidence>
<feature type="domain" description="Response regulatory" evidence="8">
    <location>
        <begin position="2"/>
        <end position="118"/>
    </location>
</feature>
<dbReference type="Gene3D" id="1.10.10.10">
    <property type="entry name" value="Winged helix-like DNA-binding domain superfamily/Winged helix DNA-binding domain"/>
    <property type="match status" value="1"/>
</dbReference>
<evidence type="ECO:0000259" key="8">
    <source>
        <dbReference type="PROSITE" id="PS50110"/>
    </source>
</evidence>
<dbReference type="PANTHER" id="PTHR48111">
    <property type="entry name" value="REGULATOR OF RPOS"/>
    <property type="match status" value="1"/>
</dbReference>
<dbReference type="PROSITE" id="PS50110">
    <property type="entry name" value="RESPONSE_REGULATORY"/>
    <property type="match status" value="1"/>
</dbReference>
<dbReference type="FunFam" id="1.10.10.10:FF:000005">
    <property type="entry name" value="Two-component system response regulator"/>
    <property type="match status" value="1"/>
</dbReference>
<dbReference type="CDD" id="cd00383">
    <property type="entry name" value="trans_reg_C"/>
    <property type="match status" value="1"/>
</dbReference>
<dbReference type="InterPro" id="IPR001789">
    <property type="entry name" value="Sig_transdc_resp-reg_receiver"/>
</dbReference>
<dbReference type="InterPro" id="IPR001867">
    <property type="entry name" value="OmpR/PhoB-type_DNA-bd"/>
</dbReference>
<sequence length="224" mass="25236">MRLLMIEDEQVLGANLKKILELKGFAVDWVSEGDKALTRATLYHTDYDVIVLDLTLPGLDGMSLTKKVREEGIKTPIIILTGKNETHTKVELLNAGADDYVVKPFSSEELVARIGSVARRPQTQTPVVHTVGSITVDTATHKVFLDGEEISLTLKEYALLECFLRRPGEVFTREELSNHVWDFNSMTWSNVLDVHMKNLRKKLEHGPSSPRFETVRGVGYRFIA</sequence>
<dbReference type="GO" id="GO:0005829">
    <property type="term" value="C:cytosol"/>
    <property type="evidence" value="ECO:0007669"/>
    <property type="project" value="TreeGrafter"/>
</dbReference>
<keyword evidence="2" id="KW-0902">Two-component regulatory system</keyword>
<dbReference type="Gene3D" id="6.10.250.690">
    <property type="match status" value="1"/>
</dbReference>
<dbReference type="Pfam" id="PF00486">
    <property type="entry name" value="Trans_reg_C"/>
    <property type="match status" value="1"/>
</dbReference>
<dbReference type="STRING" id="1797247.A2419_02925"/>
<dbReference type="InterPro" id="IPR011006">
    <property type="entry name" value="CheY-like_superfamily"/>
</dbReference>
<gene>
    <name evidence="10" type="ORF">A2419_02925</name>
</gene>
<keyword evidence="3" id="KW-0805">Transcription regulation</keyword>
<dbReference type="GO" id="GO:0032993">
    <property type="term" value="C:protein-DNA complex"/>
    <property type="evidence" value="ECO:0007669"/>
    <property type="project" value="TreeGrafter"/>
</dbReference>
<dbReference type="SMART" id="SM00862">
    <property type="entry name" value="Trans_reg_C"/>
    <property type="match status" value="1"/>
</dbReference>
<dbReference type="GO" id="GO:0006355">
    <property type="term" value="P:regulation of DNA-templated transcription"/>
    <property type="evidence" value="ECO:0007669"/>
    <property type="project" value="InterPro"/>
</dbReference>
<evidence type="ECO:0000313" key="11">
    <source>
        <dbReference type="Proteomes" id="UP000176568"/>
    </source>
</evidence>
<evidence type="ECO:0000259" key="9">
    <source>
        <dbReference type="PROSITE" id="PS51755"/>
    </source>
</evidence>
<dbReference type="InterPro" id="IPR039420">
    <property type="entry name" value="WalR-like"/>
</dbReference>
<dbReference type="EMBL" id="MEXB01000007">
    <property type="protein sequence ID" value="OGC88593.1"/>
    <property type="molecule type" value="Genomic_DNA"/>
</dbReference>
<dbReference type="GO" id="GO:0000156">
    <property type="term" value="F:phosphorelay response regulator activity"/>
    <property type="evidence" value="ECO:0007669"/>
    <property type="project" value="TreeGrafter"/>
</dbReference>
<dbReference type="Pfam" id="PF00072">
    <property type="entry name" value="Response_reg"/>
    <property type="match status" value="1"/>
</dbReference>
<dbReference type="PANTHER" id="PTHR48111:SF22">
    <property type="entry name" value="REGULATOR OF RPOS"/>
    <property type="match status" value="1"/>
</dbReference>
<evidence type="ECO:0000256" key="7">
    <source>
        <dbReference type="PROSITE-ProRule" id="PRU01091"/>
    </source>
</evidence>
<dbReference type="GO" id="GO:0000976">
    <property type="term" value="F:transcription cis-regulatory region binding"/>
    <property type="evidence" value="ECO:0007669"/>
    <property type="project" value="TreeGrafter"/>
</dbReference>
<keyword evidence="1 6" id="KW-0597">Phosphoprotein</keyword>
<protein>
    <recommendedName>
        <fullName evidence="12">DNA-binding response regulator</fullName>
    </recommendedName>
</protein>
<keyword evidence="5" id="KW-0804">Transcription</keyword>